<keyword evidence="2" id="KW-0663">Pyridoxal phosphate</keyword>
<dbReference type="GO" id="GO:0030170">
    <property type="term" value="F:pyridoxal phosphate binding"/>
    <property type="evidence" value="ECO:0007669"/>
    <property type="project" value="InterPro"/>
</dbReference>
<comment type="similarity">
    <text evidence="1">Belongs to the class-I pyridoxal-phosphate-dependent aminotransferase family.</text>
</comment>
<feature type="domain" description="Aminotransferase class I/classII large" evidence="4">
    <location>
        <begin position="153"/>
        <end position="492"/>
    </location>
</feature>
<dbReference type="InterPro" id="IPR015422">
    <property type="entry name" value="PyrdxlP-dep_Trfase_small"/>
</dbReference>
<evidence type="ECO:0000313" key="6">
    <source>
        <dbReference type="Proteomes" id="UP000306050"/>
    </source>
</evidence>
<dbReference type="InterPro" id="IPR004838">
    <property type="entry name" value="NHTrfase_class1_PyrdxlP-BS"/>
</dbReference>
<dbReference type="SUPFAM" id="SSF53383">
    <property type="entry name" value="PLP-dependent transferases"/>
    <property type="match status" value="1"/>
</dbReference>
<dbReference type="CDD" id="cd00609">
    <property type="entry name" value="AAT_like"/>
    <property type="match status" value="1"/>
</dbReference>
<evidence type="ECO:0000313" key="5">
    <source>
        <dbReference type="EMBL" id="TKY88358.1"/>
    </source>
</evidence>
<dbReference type="PANTHER" id="PTHR43795">
    <property type="entry name" value="BIFUNCTIONAL ASPARTATE AMINOTRANSFERASE AND GLUTAMATE/ASPARTATE-PREPHENATE AMINOTRANSFERASE-RELATED"/>
    <property type="match status" value="1"/>
</dbReference>
<dbReference type="OrthoDB" id="7042322at2759"/>
<keyword evidence="6" id="KW-1185">Reference proteome</keyword>
<proteinExistence type="inferred from homology"/>
<dbReference type="InterPro" id="IPR015421">
    <property type="entry name" value="PyrdxlP-dep_Trfase_major"/>
</dbReference>
<dbReference type="Gene3D" id="3.40.640.10">
    <property type="entry name" value="Type I PLP-dependent aspartate aminotransferase-like (Major domain)"/>
    <property type="match status" value="1"/>
</dbReference>
<comment type="caution">
    <text evidence="5">The sequence shown here is derived from an EMBL/GenBank/DDBJ whole genome shotgun (WGS) entry which is preliminary data.</text>
</comment>
<feature type="region of interest" description="Disordered" evidence="3">
    <location>
        <begin position="31"/>
        <end position="58"/>
    </location>
</feature>
<gene>
    <name evidence="5" type="ORF">EX895_002710</name>
</gene>
<dbReference type="PRINTS" id="PR00753">
    <property type="entry name" value="ACCSYNTHASE"/>
</dbReference>
<evidence type="ECO:0000256" key="2">
    <source>
        <dbReference type="ARBA" id="ARBA00022898"/>
    </source>
</evidence>
<evidence type="ECO:0000256" key="3">
    <source>
        <dbReference type="SAM" id="MobiDB-lite"/>
    </source>
</evidence>
<dbReference type="AlphaFoldDB" id="A0A4U7KY64"/>
<dbReference type="GeneID" id="40725605"/>
<protein>
    <recommendedName>
        <fullName evidence="4">Aminotransferase class I/classII large domain-containing protein</fullName>
    </recommendedName>
</protein>
<dbReference type="GO" id="GO:0006520">
    <property type="term" value="P:amino acid metabolic process"/>
    <property type="evidence" value="ECO:0007669"/>
    <property type="project" value="TreeGrafter"/>
</dbReference>
<evidence type="ECO:0000256" key="1">
    <source>
        <dbReference type="ARBA" id="ARBA00007441"/>
    </source>
</evidence>
<dbReference type="Gene3D" id="3.90.1150.10">
    <property type="entry name" value="Aspartate Aminotransferase, domain 1"/>
    <property type="match status" value="1"/>
</dbReference>
<organism evidence="5 6">
    <name type="scientific">Sporisorium graminicola</name>
    <dbReference type="NCBI Taxonomy" id="280036"/>
    <lineage>
        <taxon>Eukaryota</taxon>
        <taxon>Fungi</taxon>
        <taxon>Dikarya</taxon>
        <taxon>Basidiomycota</taxon>
        <taxon>Ustilaginomycotina</taxon>
        <taxon>Ustilaginomycetes</taxon>
        <taxon>Ustilaginales</taxon>
        <taxon>Ustilaginaceae</taxon>
        <taxon>Sporisorium</taxon>
    </lineage>
</organism>
<dbReference type="InterPro" id="IPR015424">
    <property type="entry name" value="PyrdxlP-dep_Trfase"/>
</dbReference>
<dbReference type="EMBL" id="SRRM01000009">
    <property type="protein sequence ID" value="TKY88358.1"/>
    <property type="molecule type" value="Genomic_DNA"/>
</dbReference>
<name>A0A4U7KY64_9BASI</name>
<dbReference type="PROSITE" id="PS00105">
    <property type="entry name" value="AA_TRANSFER_CLASS_1"/>
    <property type="match status" value="1"/>
</dbReference>
<dbReference type="InterPro" id="IPR004839">
    <property type="entry name" value="Aminotransferase_I/II_large"/>
</dbReference>
<reference evidence="5 6" key="1">
    <citation type="submission" date="2019-05" db="EMBL/GenBank/DDBJ databases">
        <title>Sporisorium graminicola CBS 10092 draft sequencing and annotation.</title>
        <authorList>
            <person name="Solano-Gonzalez S."/>
            <person name="Caddick M.X."/>
            <person name="Darby A."/>
        </authorList>
    </citation>
    <scope>NUCLEOTIDE SEQUENCE [LARGE SCALE GENOMIC DNA]</scope>
    <source>
        <strain evidence="5 6">CBS 10092</strain>
    </source>
</reference>
<evidence type="ECO:0000259" key="4">
    <source>
        <dbReference type="Pfam" id="PF00155"/>
    </source>
</evidence>
<dbReference type="InterPro" id="IPR050478">
    <property type="entry name" value="Ethylene_sulfur-biosynth"/>
</dbReference>
<sequence length="539" mass="59042">MTDTNSTAAAATAEADPELASLAHTLSNANLSTQPTTADDDDANSTWPTLSRRGAAGGTSFKIPEGLKRMLANMYDPVTNPDGIINAGIADNSLCRSELLHYFLAKDRLKLSHADLTYADRFTTSTRLLEAISDLFNQRQPDWPDNTASPLPLTKVVPDHIAIASGATGILDELFWNICDVGDGVLLSAPYYNAFDNDLTNRAKAQIVEVSIPLPEEGGSENLELSSFAKQTVDAYEQAYQKATAQGITVRALLLCNPHNPTGTIYPRETVVELAKLAGKYKLHFVSDEIYARSCFATREVPQPSLFHSILSIDTANECALDPAYVHVVTSASKDFAVNGFRLGVLVSQHNPALQRAMSAIGLLSQSASPAASLWCTWLRDAPFLEWYLQENRRRLAKAYEHALAFFQHYGIPYYPSNAGFFLLINLRRYAGIEPGMADTDARAKEAQLVERLIEGGVLISPGTMYHHPKPGWFRFTFSQEPSTLKLALRRLEKVMRVRDPESFEASRDVLDLAQGGAKVPGSEGADASAKGWFKKLVG</sequence>
<dbReference type="PANTHER" id="PTHR43795:SF39">
    <property type="entry name" value="AMINOTRANSFERASE CLASS I_CLASSII DOMAIN-CONTAINING PROTEIN"/>
    <property type="match status" value="1"/>
</dbReference>
<dbReference type="Proteomes" id="UP000306050">
    <property type="component" value="Chromosome SGRAM_16"/>
</dbReference>
<dbReference type="GO" id="GO:0008483">
    <property type="term" value="F:transaminase activity"/>
    <property type="evidence" value="ECO:0007669"/>
    <property type="project" value="TreeGrafter"/>
</dbReference>
<dbReference type="Pfam" id="PF00155">
    <property type="entry name" value="Aminotran_1_2"/>
    <property type="match status" value="1"/>
</dbReference>
<accession>A0A4U7KY64</accession>
<dbReference type="RefSeq" id="XP_029740343.1">
    <property type="nucleotide sequence ID" value="XM_029883308.1"/>
</dbReference>
<dbReference type="KEGG" id="sgra:EX895_002710"/>